<name>A0A2M9CBQ5_9FLAO</name>
<proteinExistence type="predicted"/>
<dbReference type="OrthoDB" id="1247773at2"/>
<evidence type="ECO:0000256" key="1">
    <source>
        <dbReference type="SAM" id="Phobius"/>
    </source>
</evidence>
<evidence type="ECO:0000313" key="2">
    <source>
        <dbReference type="EMBL" id="PJJ68278.1"/>
    </source>
</evidence>
<organism evidence="2 3">
    <name type="scientific">Chryseobacterium geocarposphaerae</name>
    <dbReference type="NCBI Taxonomy" id="1416776"/>
    <lineage>
        <taxon>Bacteria</taxon>
        <taxon>Pseudomonadati</taxon>
        <taxon>Bacteroidota</taxon>
        <taxon>Flavobacteriia</taxon>
        <taxon>Flavobacteriales</taxon>
        <taxon>Weeksellaceae</taxon>
        <taxon>Chryseobacterium group</taxon>
        <taxon>Chryseobacterium</taxon>
    </lineage>
</organism>
<feature type="transmembrane region" description="Helical" evidence="1">
    <location>
        <begin position="88"/>
        <end position="105"/>
    </location>
</feature>
<protein>
    <submittedName>
        <fullName evidence="2">Uncharacterized protein</fullName>
    </submittedName>
</protein>
<dbReference type="EMBL" id="PGFD01000001">
    <property type="protein sequence ID" value="PJJ68278.1"/>
    <property type="molecule type" value="Genomic_DNA"/>
</dbReference>
<comment type="caution">
    <text evidence="2">The sequence shown here is derived from an EMBL/GenBank/DDBJ whole genome shotgun (WGS) entry which is preliminary data.</text>
</comment>
<accession>A0A2M9CBQ5</accession>
<feature type="transmembrane region" description="Helical" evidence="1">
    <location>
        <begin position="175"/>
        <end position="194"/>
    </location>
</feature>
<keyword evidence="3" id="KW-1185">Reference proteome</keyword>
<keyword evidence="1" id="KW-0812">Transmembrane</keyword>
<dbReference type="RefSeq" id="WP_100376907.1">
    <property type="nucleotide sequence ID" value="NZ_PGFD01000001.1"/>
</dbReference>
<sequence length="204" mass="24275">MNKEYLIQIEKYLKGKRLSLVVFAEVYDHFVMQISQSMDKNGISFQEAFVNVKLNWEYELEMVKADIFSFRKVARIEKRILQTRFKKVIWSSLLFSLLVGLTFFVSEELFFYTEILVLLTFISILMYNFIGKKMSFREYQQLGFHPLLLRNILLAVLVFPVAGYFFKTFEFWKPIVNQLIILYSVAVQIQLLYLRAKKINVLLS</sequence>
<dbReference type="Proteomes" id="UP000228740">
    <property type="component" value="Unassembled WGS sequence"/>
</dbReference>
<gene>
    <name evidence="2" type="ORF">CLV73_2315</name>
</gene>
<feature type="transmembrane region" description="Helical" evidence="1">
    <location>
        <begin position="151"/>
        <end position="169"/>
    </location>
</feature>
<dbReference type="AlphaFoldDB" id="A0A2M9CBQ5"/>
<reference evidence="2 3" key="1">
    <citation type="submission" date="2017-11" db="EMBL/GenBank/DDBJ databases">
        <title>Genomic Encyclopedia of Archaeal and Bacterial Type Strains, Phase II (KMG-II): From Individual Species to Whole Genera.</title>
        <authorList>
            <person name="Goeker M."/>
        </authorList>
    </citation>
    <scope>NUCLEOTIDE SEQUENCE [LARGE SCALE GENOMIC DNA]</scope>
    <source>
        <strain evidence="2 3">DSM 27617</strain>
    </source>
</reference>
<keyword evidence="1" id="KW-1133">Transmembrane helix</keyword>
<feature type="transmembrane region" description="Helical" evidence="1">
    <location>
        <begin position="111"/>
        <end position="130"/>
    </location>
</feature>
<keyword evidence="1" id="KW-0472">Membrane</keyword>
<evidence type="ECO:0000313" key="3">
    <source>
        <dbReference type="Proteomes" id="UP000228740"/>
    </source>
</evidence>